<sequence length="75" mass="8074">MDFEASPFESSEMLATFLASTHLIPESWRLCCSANATAHGSFRKEEIGEVVYIAFSGIQMARRFGAELGTAGALG</sequence>
<dbReference type="Proteomes" id="UP001293593">
    <property type="component" value="Unassembled WGS sequence"/>
</dbReference>
<name>A0AAE1J6I3_9FABA</name>
<evidence type="ECO:0000313" key="2">
    <source>
        <dbReference type="Proteomes" id="UP001293593"/>
    </source>
</evidence>
<comment type="caution">
    <text evidence="1">The sequence shown here is derived from an EMBL/GenBank/DDBJ whole genome shotgun (WGS) entry which is preliminary data.</text>
</comment>
<keyword evidence="2" id="KW-1185">Reference proteome</keyword>
<organism evidence="1 2">
    <name type="scientific">Acacia crassicarpa</name>
    <name type="common">northern wattle</name>
    <dbReference type="NCBI Taxonomy" id="499986"/>
    <lineage>
        <taxon>Eukaryota</taxon>
        <taxon>Viridiplantae</taxon>
        <taxon>Streptophyta</taxon>
        <taxon>Embryophyta</taxon>
        <taxon>Tracheophyta</taxon>
        <taxon>Spermatophyta</taxon>
        <taxon>Magnoliopsida</taxon>
        <taxon>eudicotyledons</taxon>
        <taxon>Gunneridae</taxon>
        <taxon>Pentapetalae</taxon>
        <taxon>rosids</taxon>
        <taxon>fabids</taxon>
        <taxon>Fabales</taxon>
        <taxon>Fabaceae</taxon>
        <taxon>Caesalpinioideae</taxon>
        <taxon>mimosoid clade</taxon>
        <taxon>Acacieae</taxon>
        <taxon>Acacia</taxon>
    </lineage>
</organism>
<dbReference type="PANTHER" id="PTHR47413">
    <property type="entry name" value="LIPASE-LIKE PAD4"/>
    <property type="match status" value="1"/>
</dbReference>
<reference evidence="1" key="1">
    <citation type="submission" date="2023-10" db="EMBL/GenBank/DDBJ databases">
        <title>Chromosome-level genome of the transformable northern wattle, Acacia crassicarpa.</title>
        <authorList>
            <person name="Massaro I."/>
            <person name="Sinha N.R."/>
            <person name="Poethig S."/>
            <person name="Leichty A.R."/>
        </authorList>
    </citation>
    <scope>NUCLEOTIDE SEQUENCE</scope>
    <source>
        <strain evidence="1">Acra3RX</strain>
        <tissue evidence="1">Leaf</tissue>
    </source>
</reference>
<proteinExistence type="predicted"/>
<dbReference type="EMBL" id="JAWXYG010000008">
    <property type="protein sequence ID" value="KAK4264696.1"/>
    <property type="molecule type" value="Genomic_DNA"/>
</dbReference>
<dbReference type="AlphaFoldDB" id="A0AAE1J6I3"/>
<evidence type="ECO:0000313" key="1">
    <source>
        <dbReference type="EMBL" id="KAK4264696.1"/>
    </source>
</evidence>
<dbReference type="PANTHER" id="PTHR47413:SF2">
    <property type="entry name" value="LIPASE-LIKE PAD4"/>
    <property type="match status" value="1"/>
</dbReference>
<gene>
    <name evidence="1" type="ORF">QN277_025836</name>
</gene>
<protein>
    <submittedName>
        <fullName evidence="1">Uncharacterized protein</fullName>
    </submittedName>
</protein>
<accession>A0AAE1J6I3</accession>